<dbReference type="AlphaFoldDB" id="A0A0G4L670"/>
<reference evidence="2 3" key="1">
    <citation type="submission" date="2015-05" db="EMBL/GenBank/DDBJ databases">
        <authorList>
            <person name="Wang D.B."/>
            <person name="Wang M."/>
        </authorList>
    </citation>
    <scope>NUCLEOTIDE SEQUENCE [LARGE SCALE GENOMIC DNA]</scope>
    <source>
        <strain evidence="2">VL1</strain>
    </source>
</reference>
<name>A0A0G4L670_VERLO</name>
<evidence type="ECO:0000313" key="2">
    <source>
        <dbReference type="EMBL" id="CRK17542.1"/>
    </source>
</evidence>
<keyword evidence="3" id="KW-1185">Reference proteome</keyword>
<protein>
    <submittedName>
        <fullName evidence="2">Uncharacterized protein</fullName>
    </submittedName>
</protein>
<evidence type="ECO:0000313" key="3">
    <source>
        <dbReference type="Proteomes" id="UP000044602"/>
    </source>
</evidence>
<sequence length="150" mass="16271">MAGADVDVPLTCSSRGEILGIQSENVKVCKPWDSAEAEATDGAHPGEASFRILRSIAPQLAQSSVNPPATRSSKVAKCPSIRQEGRSVQDQRCRPRYPPALVCRDNFGSWDLQNRAIDYDAGKVRTMTIEMGPGPAEERTCQCPTRGRNA</sequence>
<feature type="compositionally biased region" description="Basic and acidic residues" evidence="1">
    <location>
        <begin position="83"/>
        <end position="92"/>
    </location>
</feature>
<proteinExistence type="predicted"/>
<organism evidence="2 3">
    <name type="scientific">Verticillium longisporum</name>
    <name type="common">Verticillium dahliae var. longisporum</name>
    <dbReference type="NCBI Taxonomy" id="100787"/>
    <lineage>
        <taxon>Eukaryota</taxon>
        <taxon>Fungi</taxon>
        <taxon>Dikarya</taxon>
        <taxon>Ascomycota</taxon>
        <taxon>Pezizomycotina</taxon>
        <taxon>Sordariomycetes</taxon>
        <taxon>Hypocreomycetidae</taxon>
        <taxon>Glomerellales</taxon>
        <taxon>Plectosphaerellaceae</taxon>
        <taxon>Verticillium</taxon>
    </lineage>
</organism>
<accession>A0A0G4L670</accession>
<dbReference type="EMBL" id="CVQH01008668">
    <property type="protein sequence ID" value="CRK17542.1"/>
    <property type="molecule type" value="Genomic_DNA"/>
</dbReference>
<gene>
    <name evidence="2" type="ORF">BN1708_012099</name>
</gene>
<feature type="region of interest" description="Disordered" evidence="1">
    <location>
        <begin position="130"/>
        <end position="150"/>
    </location>
</feature>
<dbReference type="Proteomes" id="UP000044602">
    <property type="component" value="Unassembled WGS sequence"/>
</dbReference>
<feature type="region of interest" description="Disordered" evidence="1">
    <location>
        <begin position="61"/>
        <end position="92"/>
    </location>
</feature>
<evidence type="ECO:0000256" key="1">
    <source>
        <dbReference type="SAM" id="MobiDB-lite"/>
    </source>
</evidence>
<feature type="compositionally biased region" description="Polar residues" evidence="1">
    <location>
        <begin position="61"/>
        <end position="73"/>
    </location>
</feature>